<evidence type="ECO:0000256" key="1">
    <source>
        <dbReference type="SAM" id="MobiDB-lite"/>
    </source>
</evidence>
<feature type="region of interest" description="Disordered" evidence="1">
    <location>
        <begin position="151"/>
        <end position="171"/>
    </location>
</feature>
<dbReference type="AlphaFoldDB" id="A0A8X6J747"/>
<dbReference type="GO" id="GO:0004672">
    <property type="term" value="F:protein kinase activity"/>
    <property type="evidence" value="ECO:0007669"/>
    <property type="project" value="InterPro"/>
</dbReference>
<keyword evidence="3" id="KW-0418">Kinase</keyword>
<dbReference type="Gene3D" id="1.10.510.10">
    <property type="entry name" value="Transferase(Phosphotransferase) domain 1"/>
    <property type="match status" value="1"/>
</dbReference>
<feature type="non-terminal residue" evidence="3">
    <location>
        <position position="1"/>
    </location>
</feature>
<accession>A0A8X6J747</accession>
<proteinExistence type="predicted"/>
<organism evidence="3 4">
    <name type="scientific">Trichonephila clavata</name>
    <name type="common">Joro spider</name>
    <name type="synonym">Nephila clavata</name>
    <dbReference type="NCBI Taxonomy" id="2740835"/>
    <lineage>
        <taxon>Eukaryota</taxon>
        <taxon>Metazoa</taxon>
        <taxon>Ecdysozoa</taxon>
        <taxon>Arthropoda</taxon>
        <taxon>Chelicerata</taxon>
        <taxon>Arachnida</taxon>
        <taxon>Araneae</taxon>
        <taxon>Araneomorphae</taxon>
        <taxon>Entelegynae</taxon>
        <taxon>Araneoidea</taxon>
        <taxon>Nephilidae</taxon>
        <taxon>Trichonephila</taxon>
    </lineage>
</organism>
<feature type="region of interest" description="Disordered" evidence="1">
    <location>
        <begin position="254"/>
        <end position="441"/>
    </location>
</feature>
<feature type="compositionally biased region" description="Basic and acidic residues" evidence="1">
    <location>
        <begin position="372"/>
        <end position="382"/>
    </location>
</feature>
<keyword evidence="3" id="KW-0808">Transferase</keyword>
<keyword evidence="4" id="KW-1185">Reference proteome</keyword>
<feature type="compositionally biased region" description="Basic and acidic residues" evidence="1">
    <location>
        <begin position="408"/>
        <end position="430"/>
    </location>
</feature>
<reference evidence="3" key="1">
    <citation type="submission" date="2020-07" db="EMBL/GenBank/DDBJ databases">
        <title>Multicomponent nature underlies the extraordinary mechanical properties of spider dragline silk.</title>
        <authorList>
            <person name="Kono N."/>
            <person name="Nakamura H."/>
            <person name="Mori M."/>
            <person name="Yoshida Y."/>
            <person name="Ohtoshi R."/>
            <person name="Malay A.D."/>
            <person name="Moran D.A.P."/>
            <person name="Tomita M."/>
            <person name="Numata K."/>
            <person name="Arakawa K."/>
        </authorList>
    </citation>
    <scope>NUCLEOTIDE SEQUENCE</scope>
</reference>
<comment type="caution">
    <text evidence="3">The sequence shown here is derived from an EMBL/GenBank/DDBJ whole genome shotgun (WGS) entry which is preliminary data.</text>
</comment>
<dbReference type="PROSITE" id="PS50011">
    <property type="entry name" value="PROTEIN_KINASE_DOM"/>
    <property type="match status" value="1"/>
</dbReference>
<dbReference type="Proteomes" id="UP000887116">
    <property type="component" value="Unassembled WGS sequence"/>
</dbReference>
<sequence length="441" mass="48617">SSQIPLPGAVRAPEYTDWCHSSPPEAIAEGVHKEGDKADMWQFGILSLDLLTNLKLSDGQSSQFVLWHHDVWPFIQKVLLHKEYLQFLMEDAFKNVLFNDLDFDLSHEFLQDILVLEPGLRISASDAMKHDFVTIQWPQVPSTFGMPKQIAEHPSKPRAKKKMKPATGEGEVERVGAPLEEAISKQAVDALKTKMDKIQKEKMKRRESLAAVAGKNPVKIKQNLSSMLKGGATDAAGETFSLSDTEVREDGVIKKRVEVNKKNNPGSSGRQSRIATIGPHKKLQPKVSKDSARSTSSQLRRQSRSSVEEVNKFINSRDRNLKRKSPIRRISENRTRSPSPGAKKSLGTKKPPNNPGKSAGNKDSPNNPGKSPGDKNTPDNMRKSPGNKNSPNNPGKSPSKNNPSGGPKKSESTSKPVKVGERRTSSHDCSEQNVLLVQSVL</sequence>
<dbReference type="OrthoDB" id="6428572at2759"/>
<feature type="compositionally biased region" description="Basic and acidic residues" evidence="1">
    <location>
        <begin position="306"/>
        <end position="319"/>
    </location>
</feature>
<dbReference type="SUPFAM" id="SSF56112">
    <property type="entry name" value="Protein kinase-like (PK-like)"/>
    <property type="match status" value="1"/>
</dbReference>
<gene>
    <name evidence="3" type="primary">AVEN_240806_1</name>
    <name evidence="3" type="ORF">TNCT_450911</name>
</gene>
<dbReference type="EMBL" id="BMAO01034195">
    <property type="protein sequence ID" value="GFQ94635.1"/>
    <property type="molecule type" value="Genomic_DNA"/>
</dbReference>
<evidence type="ECO:0000259" key="2">
    <source>
        <dbReference type="PROSITE" id="PS50011"/>
    </source>
</evidence>
<feature type="domain" description="Protein kinase" evidence="2">
    <location>
        <begin position="1"/>
        <end position="133"/>
    </location>
</feature>
<evidence type="ECO:0000313" key="3">
    <source>
        <dbReference type="EMBL" id="GFQ94635.1"/>
    </source>
</evidence>
<feature type="compositionally biased region" description="Polar residues" evidence="1">
    <location>
        <begin position="262"/>
        <end position="274"/>
    </location>
</feature>
<protein>
    <submittedName>
        <fullName evidence="3">Protein kinase domain-containing protein</fullName>
    </submittedName>
</protein>
<dbReference type="InterPro" id="IPR000719">
    <property type="entry name" value="Prot_kinase_dom"/>
</dbReference>
<evidence type="ECO:0000313" key="4">
    <source>
        <dbReference type="Proteomes" id="UP000887116"/>
    </source>
</evidence>
<feature type="compositionally biased region" description="Polar residues" evidence="1">
    <location>
        <begin position="431"/>
        <end position="441"/>
    </location>
</feature>
<dbReference type="InterPro" id="IPR011009">
    <property type="entry name" value="Kinase-like_dom_sf"/>
</dbReference>
<dbReference type="GO" id="GO:0005524">
    <property type="term" value="F:ATP binding"/>
    <property type="evidence" value="ECO:0007669"/>
    <property type="project" value="InterPro"/>
</dbReference>
<feature type="compositionally biased region" description="Low complexity" evidence="1">
    <location>
        <begin position="383"/>
        <end position="407"/>
    </location>
</feature>
<name>A0A8X6J747_TRICU</name>